<organism evidence="1 2">
    <name type="scientific">Rhodoplanes tepidamans</name>
    <name type="common">Rhodoplanes cryptolactis</name>
    <dbReference type="NCBI Taxonomy" id="200616"/>
    <lineage>
        <taxon>Bacteria</taxon>
        <taxon>Pseudomonadati</taxon>
        <taxon>Pseudomonadota</taxon>
        <taxon>Alphaproteobacteria</taxon>
        <taxon>Hyphomicrobiales</taxon>
        <taxon>Nitrobacteraceae</taxon>
        <taxon>Rhodoplanes</taxon>
    </lineage>
</organism>
<keyword evidence="2" id="KW-1185">Reference proteome</keyword>
<evidence type="ECO:0000313" key="1">
    <source>
        <dbReference type="EMBL" id="MDC7787420.1"/>
    </source>
</evidence>
<evidence type="ECO:0008006" key="3">
    <source>
        <dbReference type="Google" id="ProtNLM"/>
    </source>
</evidence>
<reference evidence="1" key="2">
    <citation type="submission" date="2023-02" db="EMBL/GenBank/DDBJ databases">
        <authorList>
            <person name="Rayyan A."/>
            <person name="Meyer T."/>
            <person name="Kyndt J.A."/>
        </authorList>
    </citation>
    <scope>NUCLEOTIDE SEQUENCE</scope>
    <source>
        <strain evidence="1">DSM 9987</strain>
    </source>
</reference>
<dbReference type="EMBL" id="JAQQLI010000027">
    <property type="protein sequence ID" value="MDC7787420.1"/>
    <property type="molecule type" value="Genomic_DNA"/>
</dbReference>
<evidence type="ECO:0000313" key="2">
    <source>
        <dbReference type="Proteomes" id="UP001165652"/>
    </source>
</evidence>
<reference evidence="1" key="1">
    <citation type="journal article" date="2023" name="Microbiol Resour">
        <title>Genome Sequences of Rhodoplanes serenus and Two Thermotolerant Strains, Rhodoplanes tepidamans and 'Rhodoplanes cryptolactis,' Further Refine the Genus.</title>
        <authorList>
            <person name="Rayyan A.A."/>
            <person name="Kyndt J.A."/>
        </authorList>
    </citation>
    <scope>NUCLEOTIDE SEQUENCE</scope>
    <source>
        <strain evidence="1">DSM 9987</strain>
    </source>
</reference>
<accession>A0ABT5JCJ5</accession>
<dbReference type="RefSeq" id="WP_272778260.1">
    <property type="nucleotide sequence ID" value="NZ_JAQQLI010000027.1"/>
</dbReference>
<comment type="caution">
    <text evidence="1">The sequence shown here is derived from an EMBL/GenBank/DDBJ whole genome shotgun (WGS) entry which is preliminary data.</text>
</comment>
<proteinExistence type="predicted"/>
<gene>
    <name evidence="1" type="ORF">PQJ73_17155</name>
</gene>
<dbReference type="PROSITE" id="PS51257">
    <property type="entry name" value="PROKAR_LIPOPROTEIN"/>
    <property type="match status" value="1"/>
</dbReference>
<sequence length="184" mass="19611">MSIRTVLAILAGAALACVWAVVSYPLVDYVDNALYWRRVRSDTDVAGVVGRLGNTPAFEFARAAAKAGLTRSEGLKGIVDAADVLPDGRLKVAGWAVDTRKGNRPVDVVIVAPKVAVFVVRTTSPRDDVADYLLFPADYIKAGFAATFDEPVGCAVTRAGAYVVVVNQDLQFDIVNPQLKINGC</sequence>
<dbReference type="Proteomes" id="UP001165652">
    <property type="component" value="Unassembled WGS sequence"/>
</dbReference>
<protein>
    <recommendedName>
        <fullName evidence="3">DUF1254 domain-containing protein</fullName>
    </recommendedName>
</protein>
<name>A0ABT5JCJ5_RHOTP</name>